<feature type="region of interest" description="Disordered" evidence="1">
    <location>
        <begin position="15"/>
        <end position="62"/>
    </location>
</feature>
<proteinExistence type="predicted"/>
<accession>A0A4U8Z3C7</accession>
<reference evidence="2 3" key="1">
    <citation type="submission" date="2019-03" db="EMBL/GenBank/DDBJ databases">
        <authorList>
            <person name="Kox A.R. M."/>
        </authorList>
    </citation>
    <scope>NUCLEOTIDE SEQUENCE [LARGE SCALE GENOMIC DNA]</scope>
    <source>
        <strain evidence="2">MTUNDRAET4 annotated genome</strain>
    </source>
</reference>
<dbReference type="AlphaFoldDB" id="A0A4U8Z3C7"/>
<evidence type="ECO:0000256" key="1">
    <source>
        <dbReference type="SAM" id="MobiDB-lite"/>
    </source>
</evidence>
<evidence type="ECO:0000313" key="3">
    <source>
        <dbReference type="Proteomes" id="UP000294360"/>
    </source>
</evidence>
<organism evidence="2 3">
    <name type="scientific">Methylocella tundrae</name>
    <dbReference type="NCBI Taxonomy" id="227605"/>
    <lineage>
        <taxon>Bacteria</taxon>
        <taxon>Pseudomonadati</taxon>
        <taxon>Pseudomonadota</taxon>
        <taxon>Alphaproteobacteria</taxon>
        <taxon>Hyphomicrobiales</taxon>
        <taxon>Beijerinckiaceae</taxon>
        <taxon>Methylocella</taxon>
    </lineage>
</organism>
<dbReference type="KEGG" id="mtun:MTUNDRAET4_3000"/>
<name>A0A4U8Z3C7_METTU</name>
<sequence>MNQNLKELALNGIVVDDQNSRGHEASRAGWPRRLGEKRREKPVHKSKSEAIRPVAAHAGRSG</sequence>
<gene>
    <name evidence="2" type="ORF">MTUNDRAET4_3000</name>
</gene>
<dbReference type="EMBL" id="LR536450">
    <property type="protein sequence ID" value="VFU09887.1"/>
    <property type="molecule type" value="Genomic_DNA"/>
</dbReference>
<protein>
    <submittedName>
        <fullName evidence="2">Uncharacterized protein</fullName>
    </submittedName>
</protein>
<evidence type="ECO:0000313" key="2">
    <source>
        <dbReference type="EMBL" id="VFU09887.1"/>
    </source>
</evidence>
<dbReference type="Proteomes" id="UP000294360">
    <property type="component" value="Chromosome"/>
</dbReference>